<keyword evidence="3" id="KW-1185">Reference proteome</keyword>
<evidence type="ECO:0000256" key="1">
    <source>
        <dbReference type="SAM" id="Coils"/>
    </source>
</evidence>
<evidence type="ECO:0000313" key="3">
    <source>
        <dbReference type="Proteomes" id="UP000761574"/>
    </source>
</evidence>
<keyword evidence="1" id="KW-0175">Coiled coil</keyword>
<sequence length="412" mass="45616">MVLNQVIYVDSRIYRFNQTAADAVLSFETIKASANQDSQSESKEETLTSVNAHLHKGKIAILSRNCYREQLQWYPIAKKSDVVKLVKLQVQNSPSQVLFIVGTIINGKTPVTYYYLNELTHGLKAWLLIPETSLLGHGLSSDSLLSYQTVNPCNTVFVSNSVAGIVSALQGGIIQNLEQFALSQGVTAQHKVHLSAQEHILSLKARLKHLYQLPLNGLVNRAALSFDASSTVLYRMALPGLVVITLYLVLAAQVSEFKADSTKQELRAATKEANQVLNQYQDINEMIDRYGQLAENRPQSTQLLSVWKILAPMYELGVIFSDVQQQQQTVTLRFTAESASQALQQLIKQAGVTNAKFVGSVRRQRNMDAATVQFELLQVKPTSVHTASAMKAETESDKMIDSAAYKPSVEAQ</sequence>
<gene>
    <name evidence="2" type="ORF">TUM4630_15610</name>
</gene>
<proteinExistence type="predicted"/>
<organism evidence="2 3">
    <name type="scientific">Shewanella algidipiscicola</name>
    <dbReference type="NCBI Taxonomy" id="614070"/>
    <lineage>
        <taxon>Bacteria</taxon>
        <taxon>Pseudomonadati</taxon>
        <taxon>Pseudomonadota</taxon>
        <taxon>Gammaproteobacteria</taxon>
        <taxon>Alteromonadales</taxon>
        <taxon>Shewanellaceae</taxon>
        <taxon>Shewanella</taxon>
    </lineage>
</organism>
<dbReference type="EMBL" id="BPFB01000015">
    <property type="protein sequence ID" value="GIU46056.1"/>
    <property type="molecule type" value="Genomic_DNA"/>
</dbReference>
<accession>A0ABQ4PEV6</accession>
<comment type="caution">
    <text evidence="2">The sequence shown here is derived from an EMBL/GenBank/DDBJ whole genome shotgun (WGS) entry which is preliminary data.</text>
</comment>
<evidence type="ECO:0000313" key="2">
    <source>
        <dbReference type="EMBL" id="GIU46056.1"/>
    </source>
</evidence>
<feature type="coiled-coil region" evidence="1">
    <location>
        <begin position="259"/>
        <end position="286"/>
    </location>
</feature>
<protein>
    <submittedName>
        <fullName evidence="2">Uncharacterized protein</fullName>
    </submittedName>
</protein>
<name>A0ABQ4PEV6_9GAMM</name>
<dbReference type="Proteomes" id="UP000761574">
    <property type="component" value="Unassembled WGS sequence"/>
</dbReference>
<reference evidence="2 3" key="1">
    <citation type="submission" date="2021-05" db="EMBL/GenBank/DDBJ databases">
        <title>Molecular characterization for Shewanella algae harboring chromosomal blaOXA-55-like strains isolated from clinical and environment sample.</title>
        <authorList>
            <person name="Ohama Y."/>
            <person name="Aoki K."/>
            <person name="Harada S."/>
            <person name="Moriya K."/>
            <person name="Ishii Y."/>
            <person name="Tateda K."/>
        </authorList>
    </citation>
    <scope>NUCLEOTIDE SEQUENCE [LARGE SCALE GENOMIC DNA]</scope>
    <source>
        <strain evidence="2 3">LMG 23746</strain>
    </source>
</reference>